<dbReference type="Proteomes" id="UP000306402">
    <property type="component" value="Unassembled WGS sequence"/>
</dbReference>
<feature type="chain" id="PRO_5024275198" description="Outer membrane protein beta-barrel domain-containing protein" evidence="1">
    <location>
        <begin position="25"/>
        <end position="246"/>
    </location>
</feature>
<comment type="caution">
    <text evidence="2">The sequence shown here is derived from an EMBL/GenBank/DDBJ whole genome shotgun (WGS) entry which is preliminary data.</text>
</comment>
<evidence type="ECO:0000313" key="2">
    <source>
        <dbReference type="EMBL" id="TLU98813.1"/>
    </source>
</evidence>
<name>A0A5R9KRF8_9BACT</name>
<dbReference type="OrthoDB" id="936900at2"/>
<evidence type="ECO:0008006" key="4">
    <source>
        <dbReference type="Google" id="ProtNLM"/>
    </source>
</evidence>
<gene>
    <name evidence="2" type="ORF">FEN17_19635</name>
</gene>
<evidence type="ECO:0000256" key="1">
    <source>
        <dbReference type="SAM" id="SignalP"/>
    </source>
</evidence>
<dbReference type="RefSeq" id="WP_138367102.1">
    <property type="nucleotide sequence ID" value="NZ_VCEJ01000005.1"/>
</dbReference>
<sequence length="246" mass="26643">MQLNSTKKALLLLSFLAFSIQSQAQNTRSFFSVAGGYSLPVGELAREKLDDPFAGLTGSGYFGQANYDFRVFRWLGLRASGSMNINNTNSAPILEKADTYAELLNDTYNWQSRVSRWKLNAVMLGPALYINFKRVQIELHAQAGKIWANSPSVNLVGTSKSGGETLNVNLIPASTSAFGLAGGLSLRLPLAGALFFQIGADMIGAEAEIKDVSVEVTRGTYKYNDRIHEKRFVGVVNAGAGFGLAF</sequence>
<reference evidence="2 3" key="1">
    <citation type="submission" date="2019-05" db="EMBL/GenBank/DDBJ databases">
        <authorList>
            <person name="Qu J.-H."/>
        </authorList>
    </citation>
    <scope>NUCLEOTIDE SEQUENCE [LARGE SCALE GENOMIC DNA]</scope>
    <source>
        <strain evidence="2 3">T17</strain>
    </source>
</reference>
<dbReference type="EMBL" id="VCEJ01000005">
    <property type="protein sequence ID" value="TLU98813.1"/>
    <property type="molecule type" value="Genomic_DNA"/>
</dbReference>
<keyword evidence="3" id="KW-1185">Reference proteome</keyword>
<keyword evidence="1" id="KW-0732">Signal</keyword>
<dbReference type="AlphaFoldDB" id="A0A5R9KRF8"/>
<proteinExistence type="predicted"/>
<accession>A0A5R9KRF8</accession>
<feature type="signal peptide" evidence="1">
    <location>
        <begin position="1"/>
        <end position="24"/>
    </location>
</feature>
<protein>
    <recommendedName>
        <fullName evidence="4">Outer membrane protein beta-barrel domain-containing protein</fullName>
    </recommendedName>
</protein>
<evidence type="ECO:0000313" key="3">
    <source>
        <dbReference type="Proteomes" id="UP000306402"/>
    </source>
</evidence>
<organism evidence="2 3">
    <name type="scientific">Dyadobacter luticola</name>
    <dbReference type="NCBI Taxonomy" id="1979387"/>
    <lineage>
        <taxon>Bacteria</taxon>
        <taxon>Pseudomonadati</taxon>
        <taxon>Bacteroidota</taxon>
        <taxon>Cytophagia</taxon>
        <taxon>Cytophagales</taxon>
        <taxon>Spirosomataceae</taxon>
        <taxon>Dyadobacter</taxon>
    </lineage>
</organism>